<dbReference type="EMBL" id="CM042012">
    <property type="protein sequence ID" value="KAI3751482.1"/>
    <property type="molecule type" value="Genomic_DNA"/>
</dbReference>
<evidence type="ECO:0000313" key="1">
    <source>
        <dbReference type="EMBL" id="KAI3751482.1"/>
    </source>
</evidence>
<protein>
    <submittedName>
        <fullName evidence="1">Uncharacterized protein</fullName>
    </submittedName>
</protein>
<gene>
    <name evidence="1" type="ORF">L2E82_22569</name>
</gene>
<dbReference type="Proteomes" id="UP001055811">
    <property type="component" value="Linkage Group LG04"/>
</dbReference>
<reference evidence="1 2" key="2">
    <citation type="journal article" date="2022" name="Mol. Ecol. Resour.">
        <title>The genomes of chicory, endive, great burdock and yacon provide insights into Asteraceae paleo-polyploidization history and plant inulin production.</title>
        <authorList>
            <person name="Fan W."/>
            <person name="Wang S."/>
            <person name="Wang H."/>
            <person name="Wang A."/>
            <person name="Jiang F."/>
            <person name="Liu H."/>
            <person name="Zhao H."/>
            <person name="Xu D."/>
            <person name="Zhang Y."/>
        </authorList>
    </citation>
    <scope>NUCLEOTIDE SEQUENCE [LARGE SCALE GENOMIC DNA]</scope>
    <source>
        <strain evidence="2">cv. Punajuju</strain>
        <tissue evidence="1">Leaves</tissue>
    </source>
</reference>
<proteinExistence type="predicted"/>
<comment type="caution">
    <text evidence="1">The sequence shown here is derived from an EMBL/GenBank/DDBJ whole genome shotgun (WGS) entry which is preliminary data.</text>
</comment>
<sequence length="91" mass="10327">MIDSERGDHEEFRNPPKTSQEILIYRTENGLICREFPDENGNKMVNEYVHECKIGAGSYGKVALHYKLYGDYNLLHADPNIAEVAGILNSL</sequence>
<keyword evidence="2" id="KW-1185">Reference proteome</keyword>
<organism evidence="1 2">
    <name type="scientific">Cichorium intybus</name>
    <name type="common">Chicory</name>
    <dbReference type="NCBI Taxonomy" id="13427"/>
    <lineage>
        <taxon>Eukaryota</taxon>
        <taxon>Viridiplantae</taxon>
        <taxon>Streptophyta</taxon>
        <taxon>Embryophyta</taxon>
        <taxon>Tracheophyta</taxon>
        <taxon>Spermatophyta</taxon>
        <taxon>Magnoliopsida</taxon>
        <taxon>eudicotyledons</taxon>
        <taxon>Gunneridae</taxon>
        <taxon>Pentapetalae</taxon>
        <taxon>asterids</taxon>
        <taxon>campanulids</taxon>
        <taxon>Asterales</taxon>
        <taxon>Asteraceae</taxon>
        <taxon>Cichorioideae</taxon>
        <taxon>Cichorieae</taxon>
        <taxon>Cichoriinae</taxon>
        <taxon>Cichorium</taxon>
    </lineage>
</organism>
<reference evidence="2" key="1">
    <citation type="journal article" date="2022" name="Mol. Ecol. Resour.">
        <title>The genomes of chicory, endive, great burdock and yacon provide insights into Asteraceae palaeo-polyploidization history and plant inulin production.</title>
        <authorList>
            <person name="Fan W."/>
            <person name="Wang S."/>
            <person name="Wang H."/>
            <person name="Wang A."/>
            <person name="Jiang F."/>
            <person name="Liu H."/>
            <person name="Zhao H."/>
            <person name="Xu D."/>
            <person name="Zhang Y."/>
        </authorList>
    </citation>
    <scope>NUCLEOTIDE SEQUENCE [LARGE SCALE GENOMIC DNA]</scope>
    <source>
        <strain evidence="2">cv. Punajuju</strain>
    </source>
</reference>
<evidence type="ECO:0000313" key="2">
    <source>
        <dbReference type="Proteomes" id="UP001055811"/>
    </source>
</evidence>
<accession>A0ACB9DZ35</accession>
<name>A0ACB9DZ35_CICIN</name>